<dbReference type="Pfam" id="PF09721">
    <property type="entry name" value="Exosortase_EpsH"/>
    <property type="match status" value="1"/>
</dbReference>
<keyword evidence="3" id="KW-0645">Protease</keyword>
<comment type="caution">
    <text evidence="9">The sequence shown here is derived from an EMBL/GenBank/DDBJ whole genome shotgun (WGS) entry which is preliminary data.</text>
</comment>
<dbReference type="GO" id="GO:0006508">
    <property type="term" value="P:proteolysis"/>
    <property type="evidence" value="ECO:0007669"/>
    <property type="project" value="UniProtKB-KW"/>
</dbReference>
<evidence type="ECO:0000256" key="5">
    <source>
        <dbReference type="ARBA" id="ARBA00022801"/>
    </source>
</evidence>
<dbReference type="EMBL" id="SWBO01000009">
    <property type="protein sequence ID" value="TKB98220.1"/>
    <property type="molecule type" value="Genomic_DNA"/>
</dbReference>
<evidence type="ECO:0000313" key="9">
    <source>
        <dbReference type="EMBL" id="TKB98220.1"/>
    </source>
</evidence>
<dbReference type="GO" id="GO:0005886">
    <property type="term" value="C:plasma membrane"/>
    <property type="evidence" value="ECO:0007669"/>
    <property type="project" value="UniProtKB-SubCell"/>
</dbReference>
<dbReference type="AlphaFoldDB" id="A0A4U1C2K1"/>
<evidence type="ECO:0008006" key="11">
    <source>
        <dbReference type="Google" id="ProtNLM"/>
    </source>
</evidence>
<keyword evidence="10" id="KW-1185">Reference proteome</keyword>
<keyword evidence="4 8" id="KW-0812">Transmembrane</keyword>
<evidence type="ECO:0000313" key="10">
    <source>
        <dbReference type="Proteomes" id="UP000310477"/>
    </source>
</evidence>
<dbReference type="OrthoDB" id="793901at2"/>
<keyword evidence="7 8" id="KW-0472">Membrane</keyword>
<dbReference type="InterPro" id="IPR019127">
    <property type="entry name" value="Exosortase"/>
</dbReference>
<dbReference type="NCBIfam" id="NF046083">
    <property type="entry name" value="exosort_XrtY"/>
    <property type="match status" value="1"/>
</dbReference>
<dbReference type="RefSeq" id="WP_136877825.1">
    <property type="nucleotide sequence ID" value="NZ_SWBO01000009.1"/>
</dbReference>
<dbReference type="NCBIfam" id="TIGR04178">
    <property type="entry name" value="exo_archaeo"/>
    <property type="match status" value="1"/>
</dbReference>
<keyword evidence="6 8" id="KW-1133">Transmembrane helix</keyword>
<evidence type="ECO:0000256" key="8">
    <source>
        <dbReference type="SAM" id="Phobius"/>
    </source>
</evidence>
<evidence type="ECO:0000256" key="7">
    <source>
        <dbReference type="ARBA" id="ARBA00023136"/>
    </source>
</evidence>
<evidence type="ECO:0000256" key="6">
    <source>
        <dbReference type="ARBA" id="ARBA00022989"/>
    </source>
</evidence>
<keyword evidence="2" id="KW-1003">Cell membrane</keyword>
<name>A0A4U1C2K1_9SPHI</name>
<comment type="subcellular location">
    <subcellularLocation>
        <location evidence="1">Cell membrane</location>
        <topology evidence="1">Multi-pass membrane protein</topology>
    </subcellularLocation>
</comment>
<evidence type="ECO:0000256" key="3">
    <source>
        <dbReference type="ARBA" id="ARBA00022670"/>
    </source>
</evidence>
<feature type="transmembrane region" description="Helical" evidence="8">
    <location>
        <begin position="164"/>
        <end position="182"/>
    </location>
</feature>
<protein>
    <recommendedName>
        <fullName evidence="11">Exosortase/archaeosortase family protein</fullName>
    </recommendedName>
</protein>
<evidence type="ECO:0000256" key="2">
    <source>
        <dbReference type="ARBA" id="ARBA00022475"/>
    </source>
</evidence>
<gene>
    <name evidence="9" type="ORF">FA045_14660</name>
</gene>
<organism evidence="9 10">
    <name type="scientific">Pedobacter cryotolerans</name>
    <dbReference type="NCBI Taxonomy" id="2571270"/>
    <lineage>
        <taxon>Bacteria</taxon>
        <taxon>Pseudomonadati</taxon>
        <taxon>Bacteroidota</taxon>
        <taxon>Sphingobacteriia</taxon>
        <taxon>Sphingobacteriales</taxon>
        <taxon>Sphingobacteriaceae</taxon>
        <taxon>Pedobacter</taxon>
    </lineage>
</organism>
<feature type="transmembrane region" description="Helical" evidence="8">
    <location>
        <begin position="64"/>
        <end position="84"/>
    </location>
</feature>
<reference evidence="9 10" key="1">
    <citation type="submission" date="2019-04" db="EMBL/GenBank/DDBJ databases">
        <title>Pedobacter sp. AR-2-6 sp. nov., isolated from Arctic soil.</title>
        <authorList>
            <person name="Dahal R.H."/>
            <person name="Kim D.-U."/>
        </authorList>
    </citation>
    <scope>NUCLEOTIDE SEQUENCE [LARGE SCALE GENOMIC DNA]</scope>
    <source>
        <strain evidence="9 10">AR-2-6</strain>
    </source>
</reference>
<feature type="transmembrane region" description="Helical" evidence="8">
    <location>
        <begin position="124"/>
        <end position="152"/>
    </location>
</feature>
<keyword evidence="5" id="KW-0378">Hydrolase</keyword>
<sequence length="196" mass="22551">MEQSLNKKKANKAALLFVVKLLFFYFLFSQGNLFMNSVMSEGGKYYNAFISENLNYIQGLRTILIVPAVWIIKLFGFYAIYNEIDVMVVNGPLLRVNYSCLGLGVMSFFTAFVIAFPAKLKAKFRLFVIGMIMIYVLNVGRIAGLGVLLCFFESQRDNFTYHHEIFNIIVYICIFLLLYLYIKKNTNSLSKTNPDQ</sequence>
<evidence type="ECO:0000256" key="4">
    <source>
        <dbReference type="ARBA" id="ARBA00022692"/>
    </source>
</evidence>
<dbReference type="Proteomes" id="UP000310477">
    <property type="component" value="Unassembled WGS sequence"/>
</dbReference>
<dbReference type="InterPro" id="IPR026392">
    <property type="entry name" value="Exo/Archaeosortase_dom"/>
</dbReference>
<evidence type="ECO:0000256" key="1">
    <source>
        <dbReference type="ARBA" id="ARBA00004651"/>
    </source>
</evidence>
<feature type="transmembrane region" description="Helical" evidence="8">
    <location>
        <begin position="96"/>
        <end position="118"/>
    </location>
</feature>
<dbReference type="GO" id="GO:0008233">
    <property type="term" value="F:peptidase activity"/>
    <property type="evidence" value="ECO:0007669"/>
    <property type="project" value="UniProtKB-KW"/>
</dbReference>
<proteinExistence type="predicted"/>
<accession>A0A4U1C2K1</accession>